<protein>
    <submittedName>
        <fullName evidence="1">Uncharacterized protein</fullName>
    </submittedName>
</protein>
<accession>A0A5E7PBF1</accession>
<evidence type="ECO:0000313" key="2">
    <source>
        <dbReference type="Proteomes" id="UP000326067"/>
    </source>
</evidence>
<gene>
    <name evidence="1" type="ORF">PS847_05156</name>
</gene>
<reference evidence="1 2" key="1">
    <citation type="submission" date="2019-09" db="EMBL/GenBank/DDBJ databases">
        <authorList>
            <person name="Chandra G."/>
            <person name="Truman W A."/>
        </authorList>
    </citation>
    <scope>NUCLEOTIDE SEQUENCE [LARGE SCALE GENOMIC DNA]</scope>
    <source>
        <strain evidence="1">PS847</strain>
    </source>
</reference>
<dbReference type="EMBL" id="CABVIC010000009">
    <property type="protein sequence ID" value="VVP47096.1"/>
    <property type="molecule type" value="Genomic_DNA"/>
</dbReference>
<dbReference type="Proteomes" id="UP000326067">
    <property type="component" value="Unassembled WGS sequence"/>
</dbReference>
<evidence type="ECO:0000313" key="1">
    <source>
        <dbReference type="EMBL" id="VVP47096.1"/>
    </source>
</evidence>
<name>A0A5E7PBF1_PSEFL</name>
<proteinExistence type="predicted"/>
<dbReference type="AlphaFoldDB" id="A0A5E7PBF1"/>
<sequence length="83" mass="9367">MTEQLCVVFIPALSVALQSAETNKGSPLTESEALKIRDHATCVAVPFDVALDMENERGFRDLVAEDCWNEWQRLRLSMKKCPL</sequence>
<organism evidence="1 2">
    <name type="scientific">Pseudomonas fluorescens</name>
    <dbReference type="NCBI Taxonomy" id="294"/>
    <lineage>
        <taxon>Bacteria</taxon>
        <taxon>Pseudomonadati</taxon>
        <taxon>Pseudomonadota</taxon>
        <taxon>Gammaproteobacteria</taxon>
        <taxon>Pseudomonadales</taxon>
        <taxon>Pseudomonadaceae</taxon>
        <taxon>Pseudomonas</taxon>
    </lineage>
</organism>